<dbReference type="OrthoDB" id="9801783at2"/>
<organism evidence="12 13">
    <name type="scientific">Trinickia dinghuensis</name>
    <dbReference type="NCBI Taxonomy" id="2291023"/>
    <lineage>
        <taxon>Bacteria</taxon>
        <taxon>Pseudomonadati</taxon>
        <taxon>Pseudomonadota</taxon>
        <taxon>Betaproteobacteria</taxon>
        <taxon>Burkholderiales</taxon>
        <taxon>Burkholderiaceae</taxon>
        <taxon>Trinickia</taxon>
    </lineage>
</organism>
<dbReference type="PANTHER" id="PTHR30004:SF6">
    <property type="entry name" value="D-THREONATE 4-PHOSPHATE DEHYDROGENASE"/>
    <property type="match status" value="1"/>
</dbReference>
<comment type="caution">
    <text evidence="12">The sequence shown here is derived from an EMBL/GenBank/DDBJ whole genome shotgun (WGS) entry which is preliminary data.</text>
</comment>
<keyword evidence="3" id="KW-0479">Metal-binding</keyword>
<dbReference type="GO" id="GO:0016301">
    <property type="term" value="F:kinase activity"/>
    <property type="evidence" value="ECO:0007669"/>
    <property type="project" value="UniProtKB-KW"/>
</dbReference>
<feature type="domain" description="Four-carbon acid sugar kinase N-terminal" evidence="10">
    <location>
        <begin position="11"/>
        <end position="226"/>
    </location>
</feature>
<dbReference type="Gene3D" id="3.40.718.10">
    <property type="entry name" value="Isopropylmalate Dehydrogenase"/>
    <property type="match status" value="1"/>
</dbReference>
<evidence type="ECO:0000259" key="10">
    <source>
        <dbReference type="Pfam" id="PF07005"/>
    </source>
</evidence>
<protein>
    <submittedName>
        <fullName evidence="12">4-hydroxythreonine-4-phosphate dehydrogenase PdxA</fullName>
        <ecNumber evidence="12">1.1.1.262</ecNumber>
    </submittedName>
</protein>
<gene>
    <name evidence="12" type="primary">pdxA</name>
    <name evidence="12" type="ORF">DWV00_07465</name>
</gene>
<keyword evidence="6" id="KW-0067">ATP-binding</keyword>
<dbReference type="InterPro" id="IPR010737">
    <property type="entry name" value="4-carb_acid_sugar_kinase_N"/>
</dbReference>
<evidence type="ECO:0000256" key="4">
    <source>
        <dbReference type="ARBA" id="ARBA00022741"/>
    </source>
</evidence>
<evidence type="ECO:0000259" key="11">
    <source>
        <dbReference type="Pfam" id="PF17042"/>
    </source>
</evidence>
<evidence type="ECO:0000256" key="6">
    <source>
        <dbReference type="ARBA" id="ARBA00022840"/>
    </source>
</evidence>
<comment type="similarity">
    <text evidence="1">Belongs to the four-carbon acid sugar kinase family.</text>
</comment>
<keyword evidence="2" id="KW-0808">Transferase</keyword>
<dbReference type="SUPFAM" id="SSF142764">
    <property type="entry name" value="YgbK-like"/>
    <property type="match status" value="1"/>
</dbReference>
<dbReference type="InterPro" id="IPR042213">
    <property type="entry name" value="NBD_C_sf"/>
</dbReference>
<evidence type="ECO:0000256" key="3">
    <source>
        <dbReference type="ARBA" id="ARBA00022723"/>
    </source>
</evidence>
<evidence type="ECO:0000313" key="12">
    <source>
        <dbReference type="EMBL" id="RDU99493.1"/>
    </source>
</evidence>
<proteinExistence type="inferred from homology"/>
<dbReference type="RefSeq" id="WP_115532941.1">
    <property type="nucleotide sequence ID" value="NZ_QRGA01000004.1"/>
</dbReference>
<dbReference type="EC" id="1.1.1.262" evidence="12"/>
<dbReference type="Gene3D" id="3.40.980.20">
    <property type="entry name" value="Four-carbon acid sugar kinase, nucleotide binding domain"/>
    <property type="match status" value="1"/>
</dbReference>
<evidence type="ECO:0000256" key="1">
    <source>
        <dbReference type="ARBA" id="ARBA00005715"/>
    </source>
</evidence>
<dbReference type="Gene3D" id="3.40.50.10840">
    <property type="entry name" value="Putative sugar-binding, N-terminal domain"/>
    <property type="match status" value="1"/>
</dbReference>
<dbReference type="InterPro" id="IPR005255">
    <property type="entry name" value="PdxA_fam"/>
</dbReference>
<evidence type="ECO:0000256" key="7">
    <source>
        <dbReference type="ARBA" id="ARBA00023002"/>
    </source>
</evidence>
<sequence>MTSRSNAPVSLLMIGDDLSGTADCAVTCAAIGLASVVGLGVQAAGGSTDAAVLAIDTDTRRAAAADAARATVAVWHAHGAGRKLYKKIDSTLRGNVTAEIAALVGAGMAIVAPAFPAAGRTTVGGRQFVFGVPVEASEVWRNEALDGKADLIAMLASASLRVAHADLTLVRGGADALNARLQAWFTDGIDAVVCDSESDEDLRAVADASARLEHVYWVGSAGLAAPLVATLAGFDDDDRGGNRLVESAKSISTGGHADASSTAIAQAPTATLREIEGSTSAHPRGVLVVVGSMSSVSHGQIDALQRDAGETLERVDIDAATLLDPVSAAALTLTARVSNALLRGRHVIVALSQAQRAPLADGALLARRLADHLAPAARNAAGLVATGGETARALLSALGVTSLRVIDEIETGVPRMAALDAGRLLPVVTKAGGFGRPDSLSRAWRALAATRAADTSVPQEPLGETTMTYRPVIGITMGDAAGVGPEIIMKSLAHESVYETCRPLVIGDAKRLVDAGRRAGVSLTIRSIASPAEAQFRCGEVDCIDLALIPDDLPYGKLSSIAGDAAYQYIARTVELTSKGELDAICTAPLNKEALHAGGHIFPGHTEMLAHLTGIPEVSMMLVAPKLRVIHVTTHIGLIDAIRKIEPGLVQRTIERAQETLVRAGIEKPRIGVCGINPHAGENGLFGYGEEEEKIIPAVKVLRERGLDVEGPLPADTLFFRAGRGDFDVVVAMYHDQGHGPVKVMGLEAGVNVTVGLPVIRTSVDHGTAFDIAGKGIADERSMLEALKQARDLATRRAVQTV</sequence>
<dbReference type="PANTHER" id="PTHR30004">
    <property type="entry name" value="4-HYDROXYTHREONINE-4-PHOSPHATE DEHYDROGENASE"/>
    <property type="match status" value="1"/>
</dbReference>
<dbReference type="SUPFAM" id="SSF53659">
    <property type="entry name" value="Isocitrate/Isopropylmalate dehydrogenase-like"/>
    <property type="match status" value="1"/>
</dbReference>
<evidence type="ECO:0000256" key="8">
    <source>
        <dbReference type="ARBA" id="ARBA00023027"/>
    </source>
</evidence>
<dbReference type="Pfam" id="PF04166">
    <property type="entry name" value="PdxA"/>
    <property type="match status" value="1"/>
</dbReference>
<feature type="domain" description="Four-carbon acid sugar kinase nucleotide binding" evidence="11">
    <location>
        <begin position="287"/>
        <end position="440"/>
    </location>
</feature>
<dbReference type="Pfam" id="PF17042">
    <property type="entry name" value="NBD_C"/>
    <property type="match status" value="1"/>
</dbReference>
<dbReference type="GO" id="GO:0050570">
    <property type="term" value="F:4-hydroxythreonine-4-phosphate dehydrogenase activity"/>
    <property type="evidence" value="ECO:0007669"/>
    <property type="project" value="UniProtKB-EC"/>
</dbReference>
<name>A0A3D8K226_9BURK</name>
<evidence type="ECO:0000256" key="2">
    <source>
        <dbReference type="ARBA" id="ARBA00022679"/>
    </source>
</evidence>
<dbReference type="Proteomes" id="UP000256838">
    <property type="component" value="Unassembled WGS sequence"/>
</dbReference>
<dbReference type="GO" id="GO:0051287">
    <property type="term" value="F:NAD binding"/>
    <property type="evidence" value="ECO:0007669"/>
    <property type="project" value="InterPro"/>
</dbReference>
<dbReference type="AlphaFoldDB" id="A0A3D8K226"/>
<keyword evidence="7 12" id="KW-0560">Oxidoreductase</keyword>
<accession>A0A3D8K226</accession>
<evidence type="ECO:0000313" key="13">
    <source>
        <dbReference type="Proteomes" id="UP000256838"/>
    </source>
</evidence>
<dbReference type="NCBIfam" id="TIGR00557">
    <property type="entry name" value="pdxA"/>
    <property type="match status" value="1"/>
</dbReference>
<dbReference type="EMBL" id="QRGA01000004">
    <property type="protein sequence ID" value="RDU99493.1"/>
    <property type="molecule type" value="Genomic_DNA"/>
</dbReference>
<dbReference type="GO" id="GO:0005524">
    <property type="term" value="F:ATP binding"/>
    <property type="evidence" value="ECO:0007669"/>
    <property type="project" value="UniProtKB-KW"/>
</dbReference>
<keyword evidence="9" id="KW-0119">Carbohydrate metabolism</keyword>
<dbReference type="Pfam" id="PF07005">
    <property type="entry name" value="SBD_N"/>
    <property type="match status" value="1"/>
</dbReference>
<evidence type="ECO:0000256" key="9">
    <source>
        <dbReference type="ARBA" id="ARBA00023277"/>
    </source>
</evidence>
<keyword evidence="8" id="KW-0520">NAD</keyword>
<keyword evidence="13" id="KW-1185">Reference proteome</keyword>
<reference evidence="12 13" key="1">
    <citation type="submission" date="2018-08" db="EMBL/GenBank/DDBJ databases">
        <title>Paraburkholderia sp. DHOM06 isolated from forest soil.</title>
        <authorList>
            <person name="Gao Z.-H."/>
            <person name="Qiu L.-H."/>
        </authorList>
    </citation>
    <scope>NUCLEOTIDE SEQUENCE [LARGE SCALE GENOMIC DNA]</scope>
    <source>
        <strain evidence="12 13">DHOM06</strain>
    </source>
</reference>
<dbReference type="InterPro" id="IPR031475">
    <property type="entry name" value="NBD_C"/>
</dbReference>
<dbReference type="InterPro" id="IPR037051">
    <property type="entry name" value="4-carb_acid_sugar_kinase_N_sf"/>
</dbReference>
<evidence type="ECO:0000256" key="5">
    <source>
        <dbReference type="ARBA" id="ARBA00022777"/>
    </source>
</evidence>
<dbReference type="GO" id="GO:0046872">
    <property type="term" value="F:metal ion binding"/>
    <property type="evidence" value="ECO:0007669"/>
    <property type="project" value="UniProtKB-KW"/>
</dbReference>
<keyword evidence="4" id="KW-0547">Nucleotide-binding</keyword>
<keyword evidence="5" id="KW-0418">Kinase</keyword>